<proteinExistence type="predicted"/>
<accession>A0A8T0W6R7</accession>
<evidence type="ECO:0000313" key="3">
    <source>
        <dbReference type="Proteomes" id="UP000823388"/>
    </source>
</evidence>
<feature type="region of interest" description="Disordered" evidence="1">
    <location>
        <begin position="1"/>
        <end position="39"/>
    </location>
</feature>
<evidence type="ECO:0000313" key="2">
    <source>
        <dbReference type="EMBL" id="KAG2643105.1"/>
    </source>
</evidence>
<name>A0A8T0W6R7_PANVG</name>
<comment type="caution">
    <text evidence="2">The sequence shown here is derived from an EMBL/GenBank/DDBJ whole genome shotgun (WGS) entry which is preliminary data.</text>
</comment>
<dbReference type="Proteomes" id="UP000823388">
    <property type="component" value="Chromosome 2K"/>
</dbReference>
<dbReference type="EMBL" id="CM029039">
    <property type="protein sequence ID" value="KAG2643105.1"/>
    <property type="molecule type" value="Genomic_DNA"/>
</dbReference>
<evidence type="ECO:0000256" key="1">
    <source>
        <dbReference type="SAM" id="MobiDB-lite"/>
    </source>
</evidence>
<keyword evidence="3" id="KW-1185">Reference proteome</keyword>
<sequence>MAAHHLCSPLDEPSMGSGVHSRQRTRPVVSPAQAAAGAPGRRWVIAVWVVAREAGSKPHASSGTVAPEAGGELRAGRGRSRGNETRGLGVKFLNVAMHG</sequence>
<reference evidence="2 3" key="1">
    <citation type="submission" date="2020-05" db="EMBL/GenBank/DDBJ databases">
        <title>WGS assembly of Panicum virgatum.</title>
        <authorList>
            <person name="Lovell J.T."/>
            <person name="Jenkins J."/>
            <person name="Shu S."/>
            <person name="Juenger T.E."/>
            <person name="Schmutz J."/>
        </authorList>
    </citation>
    <scope>NUCLEOTIDE SEQUENCE [LARGE SCALE GENOMIC DNA]</scope>
    <source>
        <strain evidence="3">cv. AP13</strain>
    </source>
</reference>
<dbReference type="AlphaFoldDB" id="A0A8T0W6R7"/>
<organism evidence="2 3">
    <name type="scientific">Panicum virgatum</name>
    <name type="common">Blackwell switchgrass</name>
    <dbReference type="NCBI Taxonomy" id="38727"/>
    <lineage>
        <taxon>Eukaryota</taxon>
        <taxon>Viridiplantae</taxon>
        <taxon>Streptophyta</taxon>
        <taxon>Embryophyta</taxon>
        <taxon>Tracheophyta</taxon>
        <taxon>Spermatophyta</taxon>
        <taxon>Magnoliopsida</taxon>
        <taxon>Liliopsida</taxon>
        <taxon>Poales</taxon>
        <taxon>Poaceae</taxon>
        <taxon>PACMAD clade</taxon>
        <taxon>Panicoideae</taxon>
        <taxon>Panicodae</taxon>
        <taxon>Paniceae</taxon>
        <taxon>Panicinae</taxon>
        <taxon>Panicum</taxon>
        <taxon>Panicum sect. Hiantes</taxon>
    </lineage>
</organism>
<gene>
    <name evidence="2" type="ORF">PVAP13_2KG325100</name>
</gene>
<feature type="region of interest" description="Disordered" evidence="1">
    <location>
        <begin position="55"/>
        <end position="86"/>
    </location>
</feature>
<protein>
    <submittedName>
        <fullName evidence="2">Uncharacterized protein</fullName>
    </submittedName>
</protein>